<dbReference type="InterPro" id="IPR000891">
    <property type="entry name" value="PYR_CT"/>
</dbReference>
<accession>A0A0W0XLT4</accession>
<dbReference type="GO" id="GO:0003852">
    <property type="term" value="F:2-isopropylmalate synthase activity"/>
    <property type="evidence" value="ECO:0007669"/>
    <property type="project" value="TreeGrafter"/>
</dbReference>
<name>A0A0W0XLT4_9GAMM</name>
<dbReference type="Proteomes" id="UP000054608">
    <property type="component" value="Unassembled WGS sequence"/>
</dbReference>
<dbReference type="PANTHER" id="PTHR10277">
    <property type="entry name" value="HOMOCITRATE SYNTHASE-RELATED"/>
    <property type="match status" value="1"/>
</dbReference>
<protein>
    <submittedName>
        <fullName evidence="3">4-hydroxy-2-oxovalerate aldolase</fullName>
    </submittedName>
</protein>
<dbReference type="InterPro" id="IPR050073">
    <property type="entry name" value="2-IPM_HCS-like"/>
</dbReference>
<dbReference type="EMBL" id="LNYT01000022">
    <property type="protein sequence ID" value="KTD45558.1"/>
    <property type="molecule type" value="Genomic_DNA"/>
</dbReference>
<dbReference type="STRING" id="458.Lrub_2355"/>
<evidence type="ECO:0000259" key="2">
    <source>
        <dbReference type="PROSITE" id="PS50991"/>
    </source>
</evidence>
<dbReference type="PATRIC" id="fig|458.5.peg.2458"/>
<feature type="domain" description="Pyruvate carboxyltransferase" evidence="2">
    <location>
        <begin position="5"/>
        <end position="254"/>
    </location>
</feature>
<proteinExistence type="predicted"/>
<dbReference type="SUPFAM" id="SSF51569">
    <property type="entry name" value="Aldolase"/>
    <property type="match status" value="1"/>
</dbReference>
<organism evidence="3 4">
    <name type="scientific">Legionella rubrilucens</name>
    <dbReference type="NCBI Taxonomy" id="458"/>
    <lineage>
        <taxon>Bacteria</taxon>
        <taxon>Pseudomonadati</taxon>
        <taxon>Pseudomonadota</taxon>
        <taxon>Gammaproteobacteria</taxon>
        <taxon>Legionellales</taxon>
        <taxon>Legionellaceae</taxon>
        <taxon>Legionella</taxon>
    </lineage>
</organism>
<evidence type="ECO:0000313" key="4">
    <source>
        <dbReference type="Proteomes" id="UP000054608"/>
    </source>
</evidence>
<evidence type="ECO:0000256" key="1">
    <source>
        <dbReference type="ARBA" id="ARBA00023211"/>
    </source>
</evidence>
<reference evidence="3 4" key="1">
    <citation type="submission" date="2015-11" db="EMBL/GenBank/DDBJ databases">
        <title>Genomic analysis of 38 Legionella species identifies large and diverse effector repertoires.</title>
        <authorList>
            <person name="Burstein D."/>
            <person name="Amaro F."/>
            <person name="Zusman T."/>
            <person name="Lifshitz Z."/>
            <person name="Cohen O."/>
            <person name="Gilbert J.A."/>
            <person name="Pupko T."/>
            <person name="Shuman H.A."/>
            <person name="Segal G."/>
        </authorList>
    </citation>
    <scope>NUCLEOTIDE SEQUENCE [LARGE SCALE GENOMIC DNA]</scope>
    <source>
        <strain evidence="3 4">WA-270A-C2</strain>
    </source>
</reference>
<dbReference type="AlphaFoldDB" id="A0A0W0XLT4"/>
<dbReference type="PROSITE" id="PS50991">
    <property type="entry name" value="PYR_CT"/>
    <property type="match status" value="1"/>
</dbReference>
<comment type="caution">
    <text evidence="3">The sequence shown here is derived from an EMBL/GenBank/DDBJ whole genome shotgun (WGS) entry which is preliminary data.</text>
</comment>
<dbReference type="Gene3D" id="3.20.20.70">
    <property type="entry name" value="Aldolase class I"/>
    <property type="match status" value="1"/>
</dbReference>
<dbReference type="GO" id="GO:0009098">
    <property type="term" value="P:L-leucine biosynthetic process"/>
    <property type="evidence" value="ECO:0007669"/>
    <property type="project" value="TreeGrafter"/>
</dbReference>
<sequence length="294" mass="32631">MINQLKVLDVSLRDGGHRTNFHFSSDDLKAILTPLDHSGIEYIEVGYRNGSLHPIADIGDAGLCPKSYLQLCRNCIQHADMAVMVHPENVARDDFIEMKACGVKLIRICVIRGGIKAACKTLDLVREIGLRVSVNFIHTSQYRESDLDEVVDEAATHHPDMIYFADSNGSLMPSRVSRIYERYIPRYPVAFGYHAHDNLGLAQANTLAAIDAGVEYVDASLAGMGKGIGNLKTEFFTAYLHANHITKYNLDDLLTAANYTRQALHIGQEAIEMDEFIRGISDLSTAQVKQHSVK</sequence>
<dbReference type="PANTHER" id="PTHR10277:SF9">
    <property type="entry name" value="2-ISOPROPYLMALATE SYNTHASE 1, CHLOROPLASTIC-RELATED"/>
    <property type="match status" value="1"/>
</dbReference>
<gene>
    <name evidence="3" type="ORF">Lrub_2355</name>
</gene>
<dbReference type="Pfam" id="PF00682">
    <property type="entry name" value="HMGL-like"/>
    <property type="match status" value="1"/>
</dbReference>
<keyword evidence="4" id="KW-1185">Reference proteome</keyword>
<dbReference type="InterPro" id="IPR013785">
    <property type="entry name" value="Aldolase_TIM"/>
</dbReference>
<evidence type="ECO:0000313" key="3">
    <source>
        <dbReference type="EMBL" id="KTD45558.1"/>
    </source>
</evidence>
<keyword evidence="1" id="KW-0464">Manganese</keyword>